<dbReference type="OrthoDB" id="7026815at2"/>
<feature type="region of interest" description="Disordered" evidence="1">
    <location>
        <begin position="1"/>
        <end position="177"/>
    </location>
</feature>
<dbReference type="STRING" id="1007099.SAMN05216287_2698"/>
<proteinExistence type="predicted"/>
<name>A0A1H3AG02_9PSED</name>
<evidence type="ECO:0000313" key="3">
    <source>
        <dbReference type="Proteomes" id="UP000243778"/>
    </source>
</evidence>
<accession>A0A1H3AG02</accession>
<feature type="compositionally biased region" description="Basic and acidic residues" evidence="1">
    <location>
        <begin position="34"/>
        <end position="58"/>
    </location>
</feature>
<dbReference type="RefSeq" id="WP_090228991.1">
    <property type="nucleotide sequence ID" value="NZ_FNNU01000003.1"/>
</dbReference>
<feature type="compositionally biased region" description="Basic and acidic residues" evidence="1">
    <location>
        <begin position="126"/>
        <end position="154"/>
    </location>
</feature>
<dbReference type="AlphaFoldDB" id="A0A1H3AG02"/>
<reference evidence="3" key="1">
    <citation type="submission" date="2016-10" db="EMBL/GenBank/DDBJ databases">
        <authorList>
            <person name="Varghese N."/>
            <person name="Submissions S."/>
        </authorList>
    </citation>
    <scope>NUCLEOTIDE SEQUENCE [LARGE SCALE GENOMIC DNA]</scope>
    <source>
        <strain evidence="3">NRRL B-59562</strain>
    </source>
</reference>
<dbReference type="Proteomes" id="UP000243778">
    <property type="component" value="Unassembled WGS sequence"/>
</dbReference>
<dbReference type="EMBL" id="FNNU01000003">
    <property type="protein sequence ID" value="SDX28657.1"/>
    <property type="molecule type" value="Genomic_DNA"/>
</dbReference>
<organism evidence="2 3">
    <name type="scientific">Pseudomonas kuykendallii</name>
    <dbReference type="NCBI Taxonomy" id="1007099"/>
    <lineage>
        <taxon>Bacteria</taxon>
        <taxon>Pseudomonadati</taxon>
        <taxon>Pseudomonadota</taxon>
        <taxon>Gammaproteobacteria</taxon>
        <taxon>Pseudomonadales</taxon>
        <taxon>Pseudomonadaceae</taxon>
        <taxon>Pseudomonas</taxon>
    </lineage>
</organism>
<gene>
    <name evidence="2" type="ORF">SAMN05216287_2698</name>
</gene>
<sequence length="177" mass="19443">MSTERKPYVPQEIDDTEDRMGSVHPLDFNDDDQHEGRAGDTRPAAELEREFPDKRVREAGMTGGEALGPDEHEDGVTMDDLSPETLLDETGARDPYEPGSGDPADYDLSIVDEEEIGAGGGLDEAQEARVHPLDGKPWKPSEPLRSERDERTDELGMSDEELAGEAPLDSARDVKPE</sequence>
<protein>
    <recommendedName>
        <fullName evidence="4">Phosphotransferase system, HPr-related protein</fullName>
    </recommendedName>
</protein>
<keyword evidence="3" id="KW-1185">Reference proteome</keyword>
<evidence type="ECO:0000313" key="2">
    <source>
        <dbReference type="EMBL" id="SDX28657.1"/>
    </source>
</evidence>
<evidence type="ECO:0008006" key="4">
    <source>
        <dbReference type="Google" id="ProtNLM"/>
    </source>
</evidence>
<evidence type="ECO:0000256" key="1">
    <source>
        <dbReference type="SAM" id="MobiDB-lite"/>
    </source>
</evidence>